<dbReference type="InterPro" id="IPR037068">
    <property type="entry name" value="DNA_primase_core_N_sf"/>
</dbReference>
<comment type="subunit">
    <text evidence="12">Monomer. Interacts with DnaB.</text>
</comment>
<evidence type="ECO:0000256" key="16">
    <source>
        <dbReference type="SAM" id="MobiDB-lite"/>
    </source>
</evidence>
<evidence type="ECO:0000256" key="14">
    <source>
        <dbReference type="PIRSR" id="PIRSR002811-1"/>
    </source>
</evidence>
<evidence type="ECO:0000256" key="4">
    <source>
        <dbReference type="ARBA" id="ARBA00022695"/>
    </source>
</evidence>
<dbReference type="PIRSF" id="PIRSF002811">
    <property type="entry name" value="DnaG"/>
    <property type="match status" value="1"/>
</dbReference>
<reference evidence="19" key="1">
    <citation type="submission" date="2017-09" db="EMBL/GenBank/DDBJ databases">
        <title>Depth-based differentiation of microbial function through sediment-hosted aquifers and enrichment of novel symbionts in the deep terrestrial subsurface.</title>
        <authorList>
            <person name="Probst A.J."/>
            <person name="Ladd B."/>
            <person name="Jarett J.K."/>
            <person name="Geller-Mcgrath D.E."/>
            <person name="Sieber C.M.K."/>
            <person name="Emerson J.B."/>
            <person name="Anantharaman K."/>
            <person name="Thomas B.C."/>
            <person name="Malmstrom R."/>
            <person name="Stieglmeier M."/>
            <person name="Klingl A."/>
            <person name="Woyke T."/>
            <person name="Ryan C.M."/>
            <person name="Banfield J.F."/>
        </authorList>
    </citation>
    <scope>NUCLEOTIDE SEQUENCE [LARGE SCALE GENOMIC DNA]</scope>
</reference>
<dbReference type="Proteomes" id="UP000231503">
    <property type="component" value="Unassembled WGS sequence"/>
</dbReference>
<evidence type="ECO:0000256" key="8">
    <source>
        <dbReference type="ARBA" id="ARBA00022833"/>
    </source>
</evidence>
<evidence type="ECO:0000256" key="15">
    <source>
        <dbReference type="SAM" id="Coils"/>
    </source>
</evidence>
<dbReference type="Gene3D" id="3.90.580.10">
    <property type="entry name" value="Zinc finger, CHC2-type domain"/>
    <property type="match status" value="1"/>
</dbReference>
<dbReference type="InterPro" id="IPR006295">
    <property type="entry name" value="DNA_primase_DnaG"/>
</dbReference>
<dbReference type="InterPro" id="IPR036977">
    <property type="entry name" value="DNA_primase_Znf_CHC2"/>
</dbReference>
<evidence type="ECO:0000256" key="5">
    <source>
        <dbReference type="ARBA" id="ARBA00022705"/>
    </source>
</evidence>
<dbReference type="GO" id="GO:0005737">
    <property type="term" value="C:cytoplasm"/>
    <property type="evidence" value="ECO:0007669"/>
    <property type="project" value="TreeGrafter"/>
</dbReference>
<dbReference type="SUPFAM" id="SSF56731">
    <property type="entry name" value="DNA primase core"/>
    <property type="match status" value="1"/>
</dbReference>
<dbReference type="FunFam" id="3.90.580.10:FF:000001">
    <property type="entry name" value="DNA primase"/>
    <property type="match status" value="1"/>
</dbReference>
<keyword evidence="10 12" id="KW-0238">DNA-binding</keyword>
<dbReference type="Pfam" id="PF01807">
    <property type="entry name" value="Zn_ribbon_DnaG"/>
    <property type="match status" value="1"/>
</dbReference>
<feature type="region of interest" description="Disordered" evidence="16">
    <location>
        <begin position="421"/>
        <end position="445"/>
    </location>
</feature>
<sequence>MSSPVEQIKERLDIVELVRSYVKLDKAGANFKALCPFHSEKTPSFFVSPAKQMWHCFSCSKGGDHFQFIQDLEGVEFPEALRILAERAGVELKREDPRARSERTRLLSLVDDAARFYESNLVRRKDVGDYLKGRGLTGETAKRFRIGYAEREWNTLCDYLKRKGYREDEIEKVGLAVKKDGGGHFDRFRARIMFPLFDGSGRIVGFSGRIFDKDAEGQKDADSKYINSPQTILYDKSKVLYGLSHAKDAIRKEEKAILVEGQMDAVLSHQAGVEHAIAVSGTALTQFHLATLKRFAQSLLVSFDRDAAGLNAADRSIKHALAEGFDVSVISLPPGKDPADIVKESADAWRESIQHPIPFIAFLMDAFSEQEKDGRALLRTVKERVLPYIVSMESEMERAYWVKDIARRLSLAEDAVWKEMDKTPRTTDAAPKQLKEPERRASSRKDSIEERILGILAWKKDMPQATLEKLNAGWFSSERREFAEHALAGKEAQSSHYIKKLALEAELAYEDDLQAHAEFEELTSGLKKEHIRAELETLASDMRRAEGQGDVGLLEKKMEEFKRLSQELHEE</sequence>
<keyword evidence="1 12" id="KW-0240">DNA-directed RNA polymerase</keyword>
<keyword evidence="5 12" id="KW-0235">DNA replication</keyword>
<keyword evidence="8 12" id="KW-0862">Zinc</keyword>
<dbReference type="Pfam" id="PF08275">
    <property type="entry name" value="DNAG_N"/>
    <property type="match status" value="1"/>
</dbReference>
<dbReference type="InterPro" id="IPR034151">
    <property type="entry name" value="TOPRIM_DnaG_bac"/>
</dbReference>
<dbReference type="GO" id="GO:0000428">
    <property type="term" value="C:DNA-directed RNA polymerase complex"/>
    <property type="evidence" value="ECO:0007669"/>
    <property type="project" value="UniProtKB-KW"/>
</dbReference>
<comment type="similarity">
    <text evidence="12 13">Belongs to the DnaG primase family.</text>
</comment>
<dbReference type="NCBIfam" id="TIGR01391">
    <property type="entry name" value="dnaG"/>
    <property type="match status" value="1"/>
</dbReference>
<keyword evidence="7 12" id="KW-0863">Zinc-finger</keyword>
<dbReference type="EMBL" id="PFCO01000009">
    <property type="protein sequence ID" value="PIR69217.1"/>
    <property type="molecule type" value="Genomic_DNA"/>
</dbReference>
<evidence type="ECO:0000313" key="19">
    <source>
        <dbReference type="Proteomes" id="UP000231503"/>
    </source>
</evidence>
<evidence type="ECO:0000256" key="3">
    <source>
        <dbReference type="ARBA" id="ARBA00022679"/>
    </source>
</evidence>
<comment type="caution">
    <text evidence="18">The sequence shown here is derived from an EMBL/GenBank/DDBJ whole genome shotgun (WGS) entry which is preliminary data.</text>
</comment>
<proteinExistence type="inferred from homology"/>
<protein>
    <recommendedName>
        <fullName evidence="12 13">DNA primase</fullName>
        <ecNumber evidence="12">2.7.7.101</ecNumber>
    </recommendedName>
</protein>
<evidence type="ECO:0000256" key="7">
    <source>
        <dbReference type="ARBA" id="ARBA00022771"/>
    </source>
</evidence>
<dbReference type="AlphaFoldDB" id="A0A2H0TCF8"/>
<dbReference type="InterPro" id="IPR050219">
    <property type="entry name" value="DnaG_primase"/>
</dbReference>
<dbReference type="InterPro" id="IPR030846">
    <property type="entry name" value="DnaG_bac"/>
</dbReference>
<evidence type="ECO:0000256" key="1">
    <source>
        <dbReference type="ARBA" id="ARBA00022478"/>
    </source>
</evidence>
<feature type="coiled-coil region" evidence="15">
    <location>
        <begin position="528"/>
        <end position="571"/>
    </location>
</feature>
<dbReference type="SMART" id="SM00493">
    <property type="entry name" value="TOPRIM"/>
    <property type="match status" value="1"/>
</dbReference>
<dbReference type="HAMAP" id="MF_00974">
    <property type="entry name" value="DNA_primase_DnaG"/>
    <property type="match status" value="1"/>
</dbReference>
<dbReference type="Gene3D" id="3.90.980.10">
    <property type="entry name" value="DNA primase, catalytic core, N-terminal domain"/>
    <property type="match status" value="1"/>
</dbReference>
<feature type="compositionally biased region" description="Basic and acidic residues" evidence="16">
    <location>
        <begin position="433"/>
        <end position="445"/>
    </location>
</feature>
<dbReference type="GO" id="GO:0006269">
    <property type="term" value="P:DNA replication, synthesis of primer"/>
    <property type="evidence" value="ECO:0007669"/>
    <property type="project" value="UniProtKB-UniRule"/>
</dbReference>
<evidence type="ECO:0000256" key="11">
    <source>
        <dbReference type="ARBA" id="ARBA00023163"/>
    </source>
</evidence>
<evidence type="ECO:0000256" key="2">
    <source>
        <dbReference type="ARBA" id="ARBA00022515"/>
    </source>
</evidence>
<dbReference type="GO" id="GO:0003677">
    <property type="term" value="F:DNA binding"/>
    <property type="evidence" value="ECO:0007669"/>
    <property type="project" value="UniProtKB-KW"/>
</dbReference>
<name>A0A2H0TCF8_9BACT</name>
<dbReference type="GO" id="GO:1990077">
    <property type="term" value="C:primosome complex"/>
    <property type="evidence" value="ECO:0007669"/>
    <property type="project" value="UniProtKB-KW"/>
</dbReference>
<comment type="catalytic activity">
    <reaction evidence="12">
        <text>ssDNA + n NTP = ssDNA/pppN(pN)n-1 hybrid + (n-1) diphosphate.</text>
        <dbReference type="EC" id="2.7.7.101"/>
    </reaction>
</comment>
<keyword evidence="4 12" id="KW-0548">Nucleotidyltransferase</keyword>
<dbReference type="Gene3D" id="3.40.1360.10">
    <property type="match status" value="1"/>
</dbReference>
<comment type="cofactor">
    <cofactor evidence="12 13 14">
        <name>Zn(2+)</name>
        <dbReference type="ChEBI" id="CHEBI:29105"/>
    </cofactor>
    <text evidence="12 13 14">Binds 1 zinc ion per monomer.</text>
</comment>
<comment type="function">
    <text evidence="12 13">RNA polymerase that catalyzes the synthesis of short RNA molecules used as primers for DNA polymerase during DNA replication.</text>
</comment>
<dbReference type="SMART" id="SM00400">
    <property type="entry name" value="ZnF_CHCC"/>
    <property type="match status" value="1"/>
</dbReference>
<gene>
    <name evidence="12 18" type="primary">dnaG</name>
    <name evidence="18" type="ORF">COU47_03905</name>
</gene>
<feature type="zinc finger region" description="CHC2-type" evidence="12 14">
    <location>
        <begin position="35"/>
        <end position="59"/>
    </location>
</feature>
<evidence type="ECO:0000259" key="17">
    <source>
        <dbReference type="PROSITE" id="PS50880"/>
    </source>
</evidence>
<keyword evidence="11 12" id="KW-0804">Transcription</keyword>
<feature type="domain" description="Toprim" evidence="17">
    <location>
        <begin position="254"/>
        <end position="335"/>
    </location>
</feature>
<keyword evidence="6 12" id="KW-0479">Metal-binding</keyword>
<dbReference type="GO" id="GO:0008270">
    <property type="term" value="F:zinc ion binding"/>
    <property type="evidence" value="ECO:0007669"/>
    <property type="project" value="UniProtKB-UniRule"/>
</dbReference>
<keyword evidence="3 12" id="KW-0808">Transferase</keyword>
<dbReference type="Pfam" id="PF13155">
    <property type="entry name" value="Toprim_2"/>
    <property type="match status" value="1"/>
</dbReference>
<evidence type="ECO:0000256" key="12">
    <source>
        <dbReference type="HAMAP-Rule" id="MF_00974"/>
    </source>
</evidence>
<dbReference type="CDD" id="cd03364">
    <property type="entry name" value="TOPRIM_DnaG_primases"/>
    <property type="match status" value="1"/>
</dbReference>
<comment type="domain">
    <text evidence="12">Contains an N-terminal zinc-binding domain, a central core domain that contains the primase activity, and a C-terminal DnaB-binding domain.</text>
</comment>
<evidence type="ECO:0000313" key="18">
    <source>
        <dbReference type="EMBL" id="PIR69217.1"/>
    </source>
</evidence>
<dbReference type="EC" id="2.7.7.101" evidence="12"/>
<evidence type="ECO:0000256" key="9">
    <source>
        <dbReference type="ARBA" id="ARBA00022842"/>
    </source>
</evidence>
<dbReference type="InterPro" id="IPR013264">
    <property type="entry name" value="DNAG_N"/>
</dbReference>
<dbReference type="InterPro" id="IPR002694">
    <property type="entry name" value="Znf_CHC2"/>
</dbReference>
<evidence type="ECO:0000256" key="10">
    <source>
        <dbReference type="ARBA" id="ARBA00023125"/>
    </source>
</evidence>
<organism evidence="18 19">
    <name type="scientific">Candidatus Niyogibacteria bacterium CG10_big_fil_rev_8_21_14_0_10_46_36</name>
    <dbReference type="NCBI Taxonomy" id="1974726"/>
    <lineage>
        <taxon>Bacteria</taxon>
        <taxon>Candidatus Niyogiibacteriota</taxon>
    </lineage>
</organism>
<keyword evidence="9" id="KW-0460">Magnesium</keyword>
<dbReference type="PROSITE" id="PS50880">
    <property type="entry name" value="TOPRIM"/>
    <property type="match status" value="1"/>
</dbReference>
<dbReference type="SUPFAM" id="SSF57783">
    <property type="entry name" value="Zinc beta-ribbon"/>
    <property type="match status" value="1"/>
</dbReference>
<dbReference type="InterPro" id="IPR006171">
    <property type="entry name" value="TOPRIM_dom"/>
</dbReference>
<keyword evidence="15" id="KW-0175">Coiled coil</keyword>
<dbReference type="PANTHER" id="PTHR30313:SF2">
    <property type="entry name" value="DNA PRIMASE"/>
    <property type="match status" value="1"/>
</dbReference>
<evidence type="ECO:0000256" key="6">
    <source>
        <dbReference type="ARBA" id="ARBA00022723"/>
    </source>
</evidence>
<dbReference type="PANTHER" id="PTHR30313">
    <property type="entry name" value="DNA PRIMASE"/>
    <property type="match status" value="1"/>
</dbReference>
<keyword evidence="2 12" id="KW-0639">Primosome</keyword>
<dbReference type="GO" id="GO:0003899">
    <property type="term" value="F:DNA-directed RNA polymerase activity"/>
    <property type="evidence" value="ECO:0007669"/>
    <property type="project" value="UniProtKB-UniRule"/>
</dbReference>
<evidence type="ECO:0000256" key="13">
    <source>
        <dbReference type="PIRNR" id="PIRNR002811"/>
    </source>
</evidence>
<accession>A0A2H0TCF8</accession>